<dbReference type="PANTHER" id="PTHR12241">
    <property type="entry name" value="TUBULIN POLYGLUTAMYLASE"/>
    <property type="match status" value="1"/>
</dbReference>
<dbReference type="PANTHER" id="PTHR12241:SF118">
    <property type="entry name" value="TUBULIN POLYGLUTAMYLASE TTLL2-RELATED"/>
    <property type="match status" value="1"/>
</dbReference>
<dbReference type="InterPro" id="IPR004344">
    <property type="entry name" value="TTL/TTLL_fam"/>
</dbReference>
<dbReference type="Gene3D" id="3.30.470.20">
    <property type="entry name" value="ATP-grasp fold, B domain"/>
    <property type="match status" value="1"/>
</dbReference>
<feature type="region of interest" description="Disordered" evidence="4">
    <location>
        <begin position="409"/>
        <end position="450"/>
    </location>
</feature>
<dbReference type="Pfam" id="PF03133">
    <property type="entry name" value="TTL"/>
    <property type="match status" value="1"/>
</dbReference>
<dbReference type="GO" id="GO:0000226">
    <property type="term" value="P:microtubule cytoskeleton organization"/>
    <property type="evidence" value="ECO:0007669"/>
    <property type="project" value="TreeGrafter"/>
</dbReference>
<dbReference type="PROSITE" id="PS51221">
    <property type="entry name" value="TTL"/>
    <property type="match status" value="1"/>
</dbReference>
<reference evidence="5 6" key="1">
    <citation type="submission" date="2023-11" db="EMBL/GenBank/DDBJ databases">
        <title>Halocaridina rubra genome assembly.</title>
        <authorList>
            <person name="Smith C."/>
        </authorList>
    </citation>
    <scope>NUCLEOTIDE SEQUENCE [LARGE SCALE GENOMIC DNA]</scope>
    <source>
        <strain evidence="5">EP-1</strain>
        <tissue evidence="5">Whole</tissue>
    </source>
</reference>
<evidence type="ECO:0000256" key="2">
    <source>
        <dbReference type="ARBA" id="ARBA00022741"/>
    </source>
</evidence>
<dbReference type="EMBL" id="JAXCGZ010002126">
    <property type="protein sequence ID" value="KAK7084364.1"/>
    <property type="molecule type" value="Genomic_DNA"/>
</dbReference>
<dbReference type="AlphaFoldDB" id="A0AAN8XUC2"/>
<gene>
    <name evidence="5" type="primary">TTLL2</name>
    <name evidence="5" type="ORF">SK128_015477</name>
</gene>
<feature type="compositionally biased region" description="Basic and acidic residues" evidence="4">
    <location>
        <begin position="420"/>
        <end position="429"/>
    </location>
</feature>
<feature type="compositionally biased region" description="Polar residues" evidence="4">
    <location>
        <begin position="430"/>
        <end position="446"/>
    </location>
</feature>
<keyword evidence="6" id="KW-1185">Reference proteome</keyword>
<protein>
    <submittedName>
        <fullName evidence="5">Tubulin polyglutamylase ttll2</fullName>
    </submittedName>
</protein>
<dbReference type="GO" id="GO:0036064">
    <property type="term" value="C:ciliary basal body"/>
    <property type="evidence" value="ECO:0007669"/>
    <property type="project" value="TreeGrafter"/>
</dbReference>
<name>A0AAN8XUC2_HALRR</name>
<proteinExistence type="predicted"/>
<organism evidence="5 6">
    <name type="scientific">Halocaridina rubra</name>
    <name type="common">Hawaiian red shrimp</name>
    <dbReference type="NCBI Taxonomy" id="373956"/>
    <lineage>
        <taxon>Eukaryota</taxon>
        <taxon>Metazoa</taxon>
        <taxon>Ecdysozoa</taxon>
        <taxon>Arthropoda</taxon>
        <taxon>Crustacea</taxon>
        <taxon>Multicrustacea</taxon>
        <taxon>Malacostraca</taxon>
        <taxon>Eumalacostraca</taxon>
        <taxon>Eucarida</taxon>
        <taxon>Decapoda</taxon>
        <taxon>Pleocyemata</taxon>
        <taxon>Caridea</taxon>
        <taxon>Atyoidea</taxon>
        <taxon>Atyidae</taxon>
        <taxon>Halocaridina</taxon>
    </lineage>
</organism>
<sequence length="609" mass="68970">MPNLTYCLLYQQVINHIPRANGLCKKDSLARSLQKMKHAFGSIFDFIPATYLLPCEYTKLVAEYTRLMYHQHKLEQGAKAAMSQNGGFGNGGLPFGQTPVDATPQNIWICKPIGSSQGRGITIFQDLHELSYASSAVVQRYIGNPLLVGGYKCDVRLYVLVTSFLPLTVYMYTEGIVRFGTEKYNLSSLDNIFSHLTNTSLNKLAPGYRTEKERVGAGCKWTVRELRKYLESSGQRDWLLWQRVSVMVSLTLITQVGHVPHHHNCFELYGFDILIDDTLTPLLLEVNRCPSLSYDCDVDRVVKKPMLHHLFDLLGPPKVSEPIGRALKPPVLILLTRDRNHNKKESDKEVSLIHSDNHGAFDTHHYDKLMEGVETYKPSRRKRNARSSVCEDCEDSSYKIADIPSYDGRYSSSGSSSVENLRESRKEGTRTSLSTKTLGATVNSRGLTRRRRSISSFTAAPHDPLVPEELSIDTFVPVTFNTTFQRVRHQFLNNQGSKNFMLLSKMGRGQFLDLSGRTRPPSSRRGDGRGPQRCPARCGDWVRTFPYNAATLHASKDPLYTKTLVSELHKYKRLCEKVFRENPAGSDDLLNSLVQKILWRDSVIWIPKT</sequence>
<keyword evidence="1" id="KW-0436">Ligase</keyword>
<accession>A0AAN8XUC2</accession>
<keyword evidence="3" id="KW-0067">ATP-binding</keyword>
<dbReference type="Proteomes" id="UP001381693">
    <property type="component" value="Unassembled WGS sequence"/>
</dbReference>
<dbReference type="GO" id="GO:0005524">
    <property type="term" value="F:ATP binding"/>
    <property type="evidence" value="ECO:0007669"/>
    <property type="project" value="UniProtKB-KW"/>
</dbReference>
<evidence type="ECO:0000256" key="4">
    <source>
        <dbReference type="SAM" id="MobiDB-lite"/>
    </source>
</evidence>
<dbReference type="GO" id="GO:0015631">
    <property type="term" value="F:tubulin binding"/>
    <property type="evidence" value="ECO:0007669"/>
    <property type="project" value="TreeGrafter"/>
</dbReference>
<dbReference type="SUPFAM" id="SSF56059">
    <property type="entry name" value="Glutathione synthetase ATP-binding domain-like"/>
    <property type="match status" value="1"/>
</dbReference>
<evidence type="ECO:0000256" key="1">
    <source>
        <dbReference type="ARBA" id="ARBA00022598"/>
    </source>
</evidence>
<feature type="region of interest" description="Disordered" evidence="4">
    <location>
        <begin position="513"/>
        <end position="533"/>
    </location>
</feature>
<evidence type="ECO:0000256" key="3">
    <source>
        <dbReference type="ARBA" id="ARBA00022840"/>
    </source>
</evidence>
<evidence type="ECO:0000313" key="6">
    <source>
        <dbReference type="Proteomes" id="UP001381693"/>
    </source>
</evidence>
<keyword evidence="2" id="KW-0547">Nucleotide-binding</keyword>
<comment type="caution">
    <text evidence="5">The sequence shown here is derived from an EMBL/GenBank/DDBJ whole genome shotgun (WGS) entry which is preliminary data.</text>
</comment>
<evidence type="ECO:0000313" key="5">
    <source>
        <dbReference type="EMBL" id="KAK7084364.1"/>
    </source>
</evidence>
<dbReference type="GO" id="GO:0070740">
    <property type="term" value="F:tubulin-glutamic acid ligase activity"/>
    <property type="evidence" value="ECO:0007669"/>
    <property type="project" value="TreeGrafter"/>
</dbReference>